<comment type="caution">
    <text evidence="2">The sequence shown here is derived from an EMBL/GenBank/DDBJ whole genome shotgun (WGS) entry which is preliminary data.</text>
</comment>
<keyword evidence="1" id="KW-0732">Signal</keyword>
<name>A0A2S8AGL1_9FLAO</name>
<dbReference type="OrthoDB" id="8887208at2"/>
<keyword evidence="3" id="KW-1185">Reference proteome</keyword>
<dbReference type="Proteomes" id="UP000238042">
    <property type="component" value="Unassembled WGS sequence"/>
</dbReference>
<sequence length="277" mass="32106">MEYQTMNMYKKLILTALFLLPFSTIVAQNNKKIAHRKGEVYAYWGWNRAFYGRSSVHFTGDDYNFTLHGVKGDDKPIGWNFHDFLNPGRVTIPQVNYRIGYFFKDNWAISLGMDHMKYVVRPGQWVKATGEIDHPGYEDAIKDGEYGYLTDDFLHLEHTDGLNYLNAELEYFHNFLQAGFFKFNGIAGGGLGLLIPKTNATIMDKERHDKFHFAGWGLDAKIGAELLFWKIFFLRTELKEGIISMPDIRTSSNKADKASQNIVYLQWNYTFGCSWHF</sequence>
<protein>
    <recommendedName>
        <fullName evidence="4">Outer membrane protein beta-barrel domain-containing protein</fullName>
    </recommendedName>
</protein>
<accession>A0A2S8AGL1</accession>
<evidence type="ECO:0000313" key="3">
    <source>
        <dbReference type="Proteomes" id="UP000238042"/>
    </source>
</evidence>
<evidence type="ECO:0008006" key="4">
    <source>
        <dbReference type="Google" id="ProtNLM"/>
    </source>
</evidence>
<gene>
    <name evidence="2" type="ORF">C4S77_01650</name>
</gene>
<feature type="signal peptide" evidence="1">
    <location>
        <begin position="1"/>
        <end position="27"/>
    </location>
</feature>
<organism evidence="2 3">
    <name type="scientific">Apibacter adventoris</name>
    <dbReference type="NCBI Taxonomy" id="1679466"/>
    <lineage>
        <taxon>Bacteria</taxon>
        <taxon>Pseudomonadati</taxon>
        <taxon>Bacteroidota</taxon>
        <taxon>Flavobacteriia</taxon>
        <taxon>Flavobacteriales</taxon>
        <taxon>Weeksellaceae</taxon>
        <taxon>Apibacter</taxon>
    </lineage>
</organism>
<evidence type="ECO:0000256" key="1">
    <source>
        <dbReference type="SAM" id="SignalP"/>
    </source>
</evidence>
<evidence type="ECO:0000313" key="2">
    <source>
        <dbReference type="EMBL" id="PQL95525.1"/>
    </source>
</evidence>
<reference evidence="2 3" key="1">
    <citation type="submission" date="2018-02" db="EMBL/GenBank/DDBJ databases">
        <title>Genome sequences of Apibacter spp., gut symbionts of Asian honey bees.</title>
        <authorList>
            <person name="Kwong W.K."/>
            <person name="Steele M.I."/>
            <person name="Moran N.A."/>
        </authorList>
    </citation>
    <scope>NUCLEOTIDE SEQUENCE [LARGE SCALE GENOMIC DNA]</scope>
    <source>
        <strain evidence="3">wkB301</strain>
    </source>
</reference>
<proteinExistence type="predicted"/>
<feature type="chain" id="PRO_5015686329" description="Outer membrane protein beta-barrel domain-containing protein" evidence="1">
    <location>
        <begin position="28"/>
        <end position="277"/>
    </location>
</feature>
<dbReference type="AlphaFoldDB" id="A0A2S8AGL1"/>
<dbReference type="EMBL" id="PSZM01000001">
    <property type="protein sequence ID" value="PQL95525.1"/>
    <property type="molecule type" value="Genomic_DNA"/>
</dbReference>
<dbReference type="RefSeq" id="WP_105245583.1">
    <property type="nucleotide sequence ID" value="NZ_PSZM01000001.1"/>
</dbReference>